<protein>
    <recommendedName>
        <fullName evidence="1">DUF2087 domain-containing protein</fullName>
    </recommendedName>
</protein>
<dbReference type="HOGENOM" id="CLU_103276_0_0_5"/>
<dbReference type="Proteomes" id="UP000008809">
    <property type="component" value="Chromosome"/>
</dbReference>
<reference evidence="2 3" key="1">
    <citation type="submission" date="2006-01" db="EMBL/GenBank/DDBJ databases">
        <title>Complete sequence of Rhodopseudomonas palustris HaA2.</title>
        <authorList>
            <consortium name="US DOE Joint Genome Institute"/>
            <person name="Copeland A."/>
            <person name="Lucas S."/>
            <person name="Lapidus A."/>
            <person name="Barry K."/>
            <person name="Detter J.C."/>
            <person name="Glavina T."/>
            <person name="Hammon N."/>
            <person name="Israni S."/>
            <person name="Pitluck S."/>
            <person name="Chain P."/>
            <person name="Malfatti S."/>
            <person name="Shin M."/>
            <person name="Vergez L."/>
            <person name="Schmutz J."/>
            <person name="Larimer F."/>
            <person name="Land M."/>
            <person name="Hauser L."/>
            <person name="Pelletier D.A."/>
            <person name="Kyrpides N."/>
            <person name="Anderson I."/>
            <person name="Oda Y."/>
            <person name="Harwood C.S."/>
            <person name="Richardson P."/>
        </authorList>
    </citation>
    <scope>NUCLEOTIDE SEQUENCE [LARGE SCALE GENOMIC DNA]</scope>
    <source>
        <strain evidence="2 3">HaA2</strain>
    </source>
</reference>
<dbReference type="Pfam" id="PF09860">
    <property type="entry name" value="DUF2087"/>
    <property type="match status" value="1"/>
</dbReference>
<dbReference type="RefSeq" id="WP_011441860.1">
    <property type="nucleotide sequence ID" value="NC_007778.1"/>
</dbReference>
<dbReference type="KEGG" id="rpb:RPB_2974"/>
<evidence type="ECO:0000313" key="2">
    <source>
        <dbReference type="EMBL" id="ABD07676.1"/>
    </source>
</evidence>
<keyword evidence="3" id="KW-1185">Reference proteome</keyword>
<accession>Q2IVT4</accession>
<dbReference type="AlphaFoldDB" id="Q2IVT4"/>
<evidence type="ECO:0000313" key="3">
    <source>
        <dbReference type="Proteomes" id="UP000008809"/>
    </source>
</evidence>
<proteinExistence type="predicted"/>
<dbReference type="EMBL" id="CP000250">
    <property type="protein sequence ID" value="ABD07676.1"/>
    <property type="molecule type" value="Genomic_DNA"/>
</dbReference>
<organism evidence="2 3">
    <name type="scientific">Rhodopseudomonas palustris (strain HaA2)</name>
    <dbReference type="NCBI Taxonomy" id="316058"/>
    <lineage>
        <taxon>Bacteria</taxon>
        <taxon>Pseudomonadati</taxon>
        <taxon>Pseudomonadota</taxon>
        <taxon>Alphaproteobacteria</taxon>
        <taxon>Hyphomicrobiales</taxon>
        <taxon>Nitrobacteraceae</taxon>
        <taxon>Rhodopseudomonas</taxon>
    </lineage>
</organism>
<dbReference type="eggNOG" id="COG3860">
    <property type="taxonomic scope" value="Bacteria"/>
</dbReference>
<sequence length="181" mass="20636">MTRTIFPYAAPDVSTLARALGRELEAQDRKLGHVQLLNLLTRAAGFRNFQHFRAQFDAADELQRQPEPEPVADLQKVARVARYFDGAGGLTRWPKKASHRVLCLWVLWSRVPAGQEMSEKPFNEWLAAHHGFGDHALLRRELCDHGLMTRTRDGRVYRRIEQKPPPEAVALIRALAPRRAA</sequence>
<dbReference type="OrthoDB" id="6867569at2"/>
<feature type="domain" description="DUF2087" evidence="1">
    <location>
        <begin position="90"/>
        <end position="159"/>
    </location>
</feature>
<name>Q2IVT4_RHOP2</name>
<dbReference type="InterPro" id="IPR018656">
    <property type="entry name" value="DUF2087"/>
</dbReference>
<gene>
    <name evidence="2" type="ordered locus">RPB_2974</name>
</gene>
<evidence type="ECO:0000259" key="1">
    <source>
        <dbReference type="Pfam" id="PF09860"/>
    </source>
</evidence>